<protein>
    <submittedName>
        <fullName evidence="2">Hypothetical exported protein</fullName>
    </submittedName>
</protein>
<evidence type="ECO:0000313" key="2">
    <source>
        <dbReference type="EMBL" id="CBW26561.1"/>
    </source>
</evidence>
<organism evidence="2 3">
    <name type="scientific">Halobacteriovorax marinus (strain ATCC BAA-682 / DSM 15412 / SJ)</name>
    <name type="common">Bacteriovorax marinus</name>
    <dbReference type="NCBI Taxonomy" id="862908"/>
    <lineage>
        <taxon>Bacteria</taxon>
        <taxon>Pseudomonadati</taxon>
        <taxon>Bdellovibrionota</taxon>
        <taxon>Bacteriovoracia</taxon>
        <taxon>Bacteriovoracales</taxon>
        <taxon>Halobacteriovoraceae</taxon>
        <taxon>Halobacteriovorax</taxon>
    </lineage>
</organism>
<dbReference type="Proteomes" id="UP000008963">
    <property type="component" value="Chromosome"/>
</dbReference>
<dbReference type="RefSeq" id="WP_014244342.1">
    <property type="nucleotide sequence ID" value="NC_016620.1"/>
</dbReference>
<dbReference type="PROSITE" id="PS51257">
    <property type="entry name" value="PROKAR_LIPOPROTEIN"/>
    <property type="match status" value="1"/>
</dbReference>
<dbReference type="PATRIC" id="fig|862908.3.peg.1645"/>
<reference evidence="3" key="1">
    <citation type="journal article" date="2013" name="ISME J.">
        <title>A small predatory core genome in the divergent marine Bacteriovorax marinus SJ and the terrestrial Bdellovibrio bacteriovorus.</title>
        <authorList>
            <person name="Crossman L.C."/>
            <person name="Chen H."/>
            <person name="Cerdeno-Tarraga A.M."/>
            <person name="Brooks K."/>
            <person name="Quail M.A."/>
            <person name="Pineiro S.A."/>
            <person name="Hobley L."/>
            <person name="Sockett R.E."/>
            <person name="Bentley S.D."/>
            <person name="Parkhill J."/>
            <person name="Williams H.N."/>
            <person name="Stine O.C."/>
        </authorList>
    </citation>
    <scope>NUCLEOTIDE SEQUENCE [LARGE SCALE GENOMIC DNA]</scope>
    <source>
        <strain evidence="3">ATCC BAA-682 / DSM 15412 / SJ</strain>
    </source>
</reference>
<evidence type="ECO:0000313" key="3">
    <source>
        <dbReference type="Proteomes" id="UP000008963"/>
    </source>
</evidence>
<dbReference type="KEGG" id="bmx:BMS_1731"/>
<accession>E1X1H0</accession>
<keyword evidence="3" id="KW-1185">Reference proteome</keyword>
<dbReference type="OrthoDB" id="9945389at2"/>
<proteinExistence type="predicted"/>
<gene>
    <name evidence="2" type="ordered locus">BMS_1731</name>
</gene>
<sequence length="366" mass="41684">MFKNLSFILLVLLFSCTHTSNSTRKIASEGDLRDCRDVVQGFIRGNPIKSGPILTGANSMGMKIPDFENFRSSMLNKRPSIENFTKKYKEQNQNRLPSNLEVINFYEQASADLVAHIRSAKGINERLDLYLELSAAEIELSPSKLEKIREFKTLAEFRDDLAKEYDPRNSDSKQFLEALGWTNYKGHLGELDVLLRLENLQAQGVYLTERELLDPLAQEVNTILSNAFTTKMALVNENNVATYIEKYPNIFKNVEGLTPEQAIAKAKNFLETKEFDLVIKKNNKFSFVEVKNYKEPISTREARVGAGHKKTILDQQLETLEIIQFLGLEDSFYPTVAFLRGVTPEAREVFESRGVSVLAEVIDPRR</sequence>
<feature type="chain" id="PRO_5003154378" evidence="1">
    <location>
        <begin position="21"/>
        <end position="366"/>
    </location>
</feature>
<evidence type="ECO:0000256" key="1">
    <source>
        <dbReference type="SAM" id="SignalP"/>
    </source>
</evidence>
<dbReference type="HOGENOM" id="CLU_755993_0_0_7"/>
<feature type="signal peptide" evidence="1">
    <location>
        <begin position="1"/>
        <end position="20"/>
    </location>
</feature>
<dbReference type="AlphaFoldDB" id="E1X1H0"/>
<dbReference type="STRING" id="862908.BMS_1731"/>
<name>E1X1H0_HALMS</name>
<keyword evidence="1" id="KW-0732">Signal</keyword>
<dbReference type="EMBL" id="FQ312005">
    <property type="protein sequence ID" value="CBW26561.1"/>
    <property type="molecule type" value="Genomic_DNA"/>
</dbReference>